<dbReference type="Gene3D" id="1.50.10.20">
    <property type="match status" value="1"/>
</dbReference>
<evidence type="ECO:0000313" key="1">
    <source>
        <dbReference type="EMBL" id="AUX30137.1"/>
    </source>
</evidence>
<evidence type="ECO:0008006" key="3">
    <source>
        <dbReference type="Google" id="ProtNLM"/>
    </source>
</evidence>
<evidence type="ECO:0000313" key="2">
    <source>
        <dbReference type="Proteomes" id="UP000295497"/>
    </source>
</evidence>
<name>A0A4P2QJF2_SORCE</name>
<reference evidence="1 2" key="1">
    <citation type="submission" date="2015-09" db="EMBL/GenBank/DDBJ databases">
        <title>Sorangium comparison.</title>
        <authorList>
            <person name="Zaburannyi N."/>
            <person name="Bunk B."/>
            <person name="Overmann J."/>
            <person name="Mueller R."/>
        </authorList>
    </citation>
    <scope>NUCLEOTIDE SEQUENCE [LARGE SCALE GENOMIC DNA]</scope>
    <source>
        <strain evidence="1 2">So ce836</strain>
    </source>
</reference>
<organism evidence="1 2">
    <name type="scientific">Sorangium cellulosum</name>
    <name type="common">Polyangium cellulosum</name>
    <dbReference type="NCBI Taxonomy" id="56"/>
    <lineage>
        <taxon>Bacteria</taxon>
        <taxon>Pseudomonadati</taxon>
        <taxon>Myxococcota</taxon>
        <taxon>Polyangia</taxon>
        <taxon>Polyangiales</taxon>
        <taxon>Polyangiaceae</taxon>
        <taxon>Sorangium</taxon>
    </lineage>
</organism>
<sequence length="671" mass="70103">MTLSSAAGATAVWPWLDPDDKVACERSWAALLSAGALQRGDAAWGALAIERGVGAPPGRSIPWASWALRLCGRVSAPAAAADAAVAVAAVAAGGVEGAPDALARGALAARLLARHAGEARARRWLVDLAALAEASWPRNPVVAGVAGAGPDAAAGRAGDAGSREVVALWTAPALVAGDDLAPSRRFGEAVAEPLWLLDGLARLWLDPAAPDLAAPTLTPLFALWLGGADLAPPLLGALSGERASPVRRREIHGLLATRPYRAALAARARGALASAREAASGAPRSRSTERGLAEAQLEFVDALGERFRFFEGLMAFRDLLGAGAAPAPRPQGDRAPREDAGADLEAAVAFLAESAPWPESWEVQRFGVLGSREQPVGHWFVRATILKALLEIGDAGRDVRADAAALLDEIPAGELRYFGAFRDLPPDADDLAIMLQLVADTGAARDRAETWIEVMLANVGEDGAVPTWFYRGPSGPTTPGAAWAGDDCTAVRLNLLAGLLSFDAARFARLIDDNARRVLGAAAEGGIEGACFYDASYTDLAFLRFARLYRERAGEAPRAADVAAVEAAILSRMLGAQRLDGGFGTPLSTAACLEGAAMAASPDPLLLERGLRYLGERQLVDGSWPAEPLYRVPMKRGREGHHQGRALTTALCARGLAAAWSRLGRGGERRA</sequence>
<proteinExistence type="predicted"/>
<accession>A0A4P2QJF2</accession>
<protein>
    <recommendedName>
        <fullName evidence="3">Squalene cyclase C-terminal domain-containing protein</fullName>
    </recommendedName>
</protein>
<dbReference type="AlphaFoldDB" id="A0A4P2QJF2"/>
<dbReference type="RefSeq" id="WP_237245221.1">
    <property type="nucleotide sequence ID" value="NZ_CP012672.1"/>
</dbReference>
<dbReference type="EMBL" id="CP012672">
    <property type="protein sequence ID" value="AUX30137.1"/>
    <property type="molecule type" value="Genomic_DNA"/>
</dbReference>
<dbReference type="Proteomes" id="UP000295497">
    <property type="component" value="Chromosome"/>
</dbReference>
<dbReference type="InterPro" id="IPR008930">
    <property type="entry name" value="Terpenoid_cyclase/PrenylTrfase"/>
</dbReference>
<dbReference type="SUPFAM" id="SSF48239">
    <property type="entry name" value="Terpenoid cyclases/Protein prenyltransferases"/>
    <property type="match status" value="1"/>
</dbReference>
<gene>
    <name evidence="1" type="ORF">SOCE836_022340</name>
</gene>